<gene>
    <name evidence="2" type="ORF">S03H2_28399</name>
</gene>
<dbReference type="AlphaFoldDB" id="X1HRF6"/>
<protein>
    <submittedName>
        <fullName evidence="2">Uncharacterized protein</fullName>
    </submittedName>
</protein>
<organism evidence="2">
    <name type="scientific">marine sediment metagenome</name>
    <dbReference type="NCBI Taxonomy" id="412755"/>
    <lineage>
        <taxon>unclassified sequences</taxon>
        <taxon>metagenomes</taxon>
        <taxon>ecological metagenomes</taxon>
    </lineage>
</organism>
<comment type="caution">
    <text evidence="2">The sequence shown here is derived from an EMBL/GenBank/DDBJ whole genome shotgun (WGS) entry which is preliminary data.</text>
</comment>
<evidence type="ECO:0000313" key="2">
    <source>
        <dbReference type="EMBL" id="GAH56414.1"/>
    </source>
</evidence>
<keyword evidence="1" id="KW-0175">Coiled coil</keyword>
<evidence type="ECO:0000256" key="1">
    <source>
        <dbReference type="SAM" id="Coils"/>
    </source>
</evidence>
<proteinExistence type="predicted"/>
<accession>X1HRF6</accession>
<dbReference type="EMBL" id="BARU01017107">
    <property type="protein sequence ID" value="GAH56414.1"/>
    <property type="molecule type" value="Genomic_DNA"/>
</dbReference>
<feature type="non-terminal residue" evidence="2">
    <location>
        <position position="231"/>
    </location>
</feature>
<reference evidence="2" key="1">
    <citation type="journal article" date="2014" name="Front. Microbiol.">
        <title>High frequency of phylogenetically diverse reductive dehalogenase-homologous genes in deep subseafloor sedimentary metagenomes.</title>
        <authorList>
            <person name="Kawai M."/>
            <person name="Futagami T."/>
            <person name="Toyoda A."/>
            <person name="Takaki Y."/>
            <person name="Nishi S."/>
            <person name="Hori S."/>
            <person name="Arai W."/>
            <person name="Tsubouchi T."/>
            <person name="Morono Y."/>
            <person name="Uchiyama I."/>
            <person name="Ito T."/>
            <person name="Fujiyama A."/>
            <person name="Inagaki F."/>
            <person name="Takami H."/>
        </authorList>
    </citation>
    <scope>NUCLEOTIDE SEQUENCE</scope>
    <source>
        <strain evidence="2">Expedition CK06-06</strain>
    </source>
</reference>
<name>X1HRF6_9ZZZZ</name>
<feature type="coiled-coil region" evidence="1">
    <location>
        <begin position="72"/>
        <end position="113"/>
    </location>
</feature>
<sequence>MESEDVSLTDKIYQELVDGLKTGLDWTHFLAEYGTSKGPLYNAFGRFFKDMEPKVKALGEVQAKLDAAGLTLGQLDQQIKEAESSLAPLEEKKNTLNQQIETSETKLAEKSEVMKQVGELGKLGFDIERLRQLREALTEIGAKHGLKGKEAVTKFFSDLLDYDAKTGFEREIQRLETIHETKKLEAEKWQAEADSLSRCHKDQSEAIAAVQSLIKRGVNIEQIVSWNGIVN</sequence>